<evidence type="ECO:0000259" key="9">
    <source>
        <dbReference type="Pfam" id="PF12704"/>
    </source>
</evidence>
<keyword evidence="4 7" id="KW-0812">Transmembrane</keyword>
<feature type="domain" description="ABC3 transporter permease C-terminal" evidence="8">
    <location>
        <begin position="279"/>
        <end position="404"/>
    </location>
</feature>
<dbReference type="AlphaFoldDB" id="A0A7L8AI69"/>
<feature type="domain" description="MacB-like periplasmic core" evidence="9">
    <location>
        <begin position="28"/>
        <end position="232"/>
    </location>
</feature>
<reference evidence="10 11" key="1">
    <citation type="journal article" date="2016" name="Int. J. Syst. Evol. Microbiol.">
        <title>Polaribacter haliotis sp. nov., isolated from the gut of abalone Haliotis discus hannai.</title>
        <authorList>
            <person name="Kim Y.O."/>
            <person name="Park I.S."/>
            <person name="Park S."/>
            <person name="Nam B.H."/>
            <person name="Park J.M."/>
            <person name="Kim D.G."/>
            <person name="Yoon J.H."/>
        </authorList>
    </citation>
    <scope>NUCLEOTIDE SEQUENCE [LARGE SCALE GENOMIC DNA]</scope>
    <source>
        <strain evidence="10 11">KCTC 52418</strain>
    </source>
</reference>
<feature type="transmembrane region" description="Helical" evidence="7">
    <location>
        <begin position="373"/>
        <end position="399"/>
    </location>
</feature>
<feature type="transmembrane region" description="Helical" evidence="7">
    <location>
        <begin position="331"/>
        <end position="353"/>
    </location>
</feature>
<evidence type="ECO:0000256" key="7">
    <source>
        <dbReference type="SAM" id="Phobius"/>
    </source>
</evidence>
<keyword evidence="5 7" id="KW-1133">Transmembrane helix</keyword>
<comment type="subcellular location">
    <subcellularLocation>
        <location evidence="1">Cell membrane</location>
        <topology evidence="1">Multi-pass membrane protein</topology>
    </subcellularLocation>
</comment>
<evidence type="ECO:0000313" key="10">
    <source>
        <dbReference type="EMBL" id="QOD61705.1"/>
    </source>
</evidence>
<evidence type="ECO:0000256" key="4">
    <source>
        <dbReference type="ARBA" id="ARBA00022692"/>
    </source>
</evidence>
<keyword evidence="11" id="KW-1185">Reference proteome</keyword>
<dbReference type="Pfam" id="PF12704">
    <property type="entry name" value="MacB_PCD"/>
    <property type="match status" value="1"/>
</dbReference>
<evidence type="ECO:0000313" key="11">
    <source>
        <dbReference type="Proteomes" id="UP000516764"/>
    </source>
</evidence>
<evidence type="ECO:0000256" key="1">
    <source>
        <dbReference type="ARBA" id="ARBA00004651"/>
    </source>
</evidence>
<dbReference type="OrthoDB" id="1522670at2"/>
<dbReference type="PANTHER" id="PTHR30489">
    <property type="entry name" value="LIPOPROTEIN-RELEASING SYSTEM TRANSMEMBRANE PROTEIN LOLE"/>
    <property type="match status" value="1"/>
</dbReference>
<dbReference type="GO" id="GO:0044874">
    <property type="term" value="P:lipoprotein localization to outer membrane"/>
    <property type="evidence" value="ECO:0007669"/>
    <property type="project" value="TreeGrafter"/>
</dbReference>
<proteinExistence type="inferred from homology"/>
<sequence>MNYELFIAKRIIAGKKYKNSISSPIIKIAITAISLGIAVMLIAVAIASGFQGKIRDKIAGFKGHVQILNYDNNNSDVSTTPIDIHQDFYPEFKDIEGIKNVQIFANKAGILRTKTDFEGIIFKGVSSDYDWTFFEEYVIEGKLPDFNQSRTRDVLLSKTVVNRLQLKLNDTINATFLKTSTSKLPSNKKYVITGIYNTGFAQFDKNMMIGDIREVQKLNKWTENQVGGFEVLLDNFDKIQEKGDEIYSKIGSTLNSKTIIDMNQTVFDWIKLFDNNVWVIIIIMIFVAGINMITALLVLILERVQMIGILKALGSTNTGIRKVFLYNASYLILKGLFWGNVIGLSIIGIQYFFELITLNPETYYVNVMPVFISLKAIILLNLGTLFMCFLMLIIPSYIITKINPSKSIKFA</sequence>
<dbReference type="InterPro" id="IPR003838">
    <property type="entry name" value="ABC3_permease_C"/>
</dbReference>
<gene>
    <name evidence="10" type="ORF">H9I45_04445</name>
</gene>
<evidence type="ECO:0000259" key="8">
    <source>
        <dbReference type="Pfam" id="PF02687"/>
    </source>
</evidence>
<protein>
    <submittedName>
        <fullName evidence="10">ABC transporter permease</fullName>
    </submittedName>
</protein>
<dbReference type="Pfam" id="PF02687">
    <property type="entry name" value="FtsX"/>
    <property type="match status" value="1"/>
</dbReference>
<evidence type="ECO:0000256" key="3">
    <source>
        <dbReference type="ARBA" id="ARBA00022475"/>
    </source>
</evidence>
<dbReference type="RefSeq" id="WP_088352865.1">
    <property type="nucleotide sequence ID" value="NZ_CP061813.1"/>
</dbReference>
<feature type="transmembrane region" description="Helical" evidence="7">
    <location>
        <begin position="25"/>
        <end position="47"/>
    </location>
</feature>
<accession>A0A7L8AI69</accession>
<evidence type="ECO:0000256" key="5">
    <source>
        <dbReference type="ARBA" id="ARBA00022989"/>
    </source>
</evidence>
<evidence type="ECO:0000256" key="2">
    <source>
        <dbReference type="ARBA" id="ARBA00005236"/>
    </source>
</evidence>
<dbReference type="GO" id="GO:0098797">
    <property type="term" value="C:plasma membrane protein complex"/>
    <property type="evidence" value="ECO:0007669"/>
    <property type="project" value="TreeGrafter"/>
</dbReference>
<dbReference type="Proteomes" id="UP000516764">
    <property type="component" value="Chromosome"/>
</dbReference>
<evidence type="ECO:0000256" key="6">
    <source>
        <dbReference type="ARBA" id="ARBA00023136"/>
    </source>
</evidence>
<organism evidence="10 11">
    <name type="scientific">Polaribacter haliotis</name>
    <dbReference type="NCBI Taxonomy" id="1888915"/>
    <lineage>
        <taxon>Bacteria</taxon>
        <taxon>Pseudomonadati</taxon>
        <taxon>Bacteroidota</taxon>
        <taxon>Flavobacteriia</taxon>
        <taxon>Flavobacteriales</taxon>
        <taxon>Flavobacteriaceae</taxon>
    </lineage>
</organism>
<dbReference type="InterPro" id="IPR025857">
    <property type="entry name" value="MacB_PCD"/>
</dbReference>
<name>A0A7L8AI69_9FLAO</name>
<dbReference type="EMBL" id="CP061813">
    <property type="protein sequence ID" value="QOD61705.1"/>
    <property type="molecule type" value="Genomic_DNA"/>
</dbReference>
<keyword evidence="6 7" id="KW-0472">Membrane</keyword>
<keyword evidence="3" id="KW-1003">Cell membrane</keyword>
<comment type="similarity">
    <text evidence="2">Belongs to the ABC-4 integral membrane protein family. LolC/E subfamily.</text>
</comment>
<dbReference type="InterPro" id="IPR051447">
    <property type="entry name" value="Lipoprotein-release_system"/>
</dbReference>
<dbReference type="PANTHER" id="PTHR30489:SF0">
    <property type="entry name" value="LIPOPROTEIN-RELEASING SYSTEM TRANSMEMBRANE PROTEIN LOLE"/>
    <property type="match status" value="1"/>
</dbReference>
<feature type="transmembrane region" description="Helical" evidence="7">
    <location>
        <begin position="277"/>
        <end position="301"/>
    </location>
</feature>
<dbReference type="KEGG" id="phal:H9I45_04445"/>